<evidence type="ECO:0000256" key="1">
    <source>
        <dbReference type="SAM" id="MobiDB-lite"/>
    </source>
</evidence>
<organism evidence="2 3">
    <name type="scientific">Olpidium bornovanus</name>
    <dbReference type="NCBI Taxonomy" id="278681"/>
    <lineage>
        <taxon>Eukaryota</taxon>
        <taxon>Fungi</taxon>
        <taxon>Fungi incertae sedis</taxon>
        <taxon>Olpidiomycota</taxon>
        <taxon>Olpidiomycotina</taxon>
        <taxon>Olpidiomycetes</taxon>
        <taxon>Olpidiales</taxon>
        <taxon>Olpidiaceae</taxon>
        <taxon>Olpidium</taxon>
    </lineage>
</organism>
<sequence>SVHDAAIRKLLAAYLRRAAANAVPAAFSAASPASRRHAAMYNYQRDVAAYLFGEWQPRQQVPPVPASTHKRGRPDDWAAGGEDDRRSAKSADAGGSKGGGGGGGKDDGDELMWLD</sequence>
<reference evidence="2 3" key="1">
    <citation type="journal article" name="Sci. Rep.">
        <title>Genome-scale phylogenetic analyses confirm Olpidium as the closest living zoosporic fungus to the non-flagellated, terrestrial fungi.</title>
        <authorList>
            <person name="Chang Y."/>
            <person name="Rochon D."/>
            <person name="Sekimoto S."/>
            <person name="Wang Y."/>
            <person name="Chovatia M."/>
            <person name="Sandor L."/>
            <person name="Salamov A."/>
            <person name="Grigoriev I.V."/>
            <person name="Stajich J.E."/>
            <person name="Spatafora J.W."/>
        </authorList>
    </citation>
    <scope>NUCLEOTIDE SEQUENCE [LARGE SCALE GENOMIC DNA]</scope>
    <source>
        <strain evidence="2">S191</strain>
    </source>
</reference>
<evidence type="ECO:0000313" key="3">
    <source>
        <dbReference type="Proteomes" id="UP000673691"/>
    </source>
</evidence>
<accession>A0A8H7ZNQ7</accession>
<dbReference type="EMBL" id="JAEFCI010011756">
    <property type="protein sequence ID" value="KAG5456435.1"/>
    <property type="molecule type" value="Genomic_DNA"/>
</dbReference>
<feature type="region of interest" description="Disordered" evidence="1">
    <location>
        <begin position="59"/>
        <end position="115"/>
    </location>
</feature>
<keyword evidence="3" id="KW-1185">Reference proteome</keyword>
<name>A0A8H7ZNQ7_9FUNG</name>
<comment type="caution">
    <text evidence="2">The sequence shown here is derived from an EMBL/GenBank/DDBJ whole genome shotgun (WGS) entry which is preliminary data.</text>
</comment>
<dbReference type="Proteomes" id="UP000673691">
    <property type="component" value="Unassembled WGS sequence"/>
</dbReference>
<proteinExistence type="predicted"/>
<feature type="non-terminal residue" evidence="2">
    <location>
        <position position="1"/>
    </location>
</feature>
<gene>
    <name evidence="2" type="ORF">BJ554DRAFT_3826</name>
</gene>
<protein>
    <submittedName>
        <fullName evidence="2">Uncharacterized protein</fullName>
    </submittedName>
</protein>
<evidence type="ECO:0000313" key="2">
    <source>
        <dbReference type="EMBL" id="KAG5456435.1"/>
    </source>
</evidence>
<dbReference type="AlphaFoldDB" id="A0A8H7ZNQ7"/>